<feature type="non-terminal residue" evidence="2">
    <location>
        <position position="328"/>
    </location>
</feature>
<dbReference type="Gene3D" id="2.60.98.50">
    <property type="match status" value="1"/>
</dbReference>
<organism evidence="2">
    <name type="scientific">Otter fecal bunyavirus</name>
    <dbReference type="NCBI Taxonomy" id="1504566"/>
    <lineage>
        <taxon>Viruses</taxon>
        <taxon>Riboviria</taxon>
        <taxon>Orthornavirae</taxon>
        <taxon>Negarnaviricota</taxon>
        <taxon>Polyploviricotina</taxon>
        <taxon>Bunyaviricetes</taxon>
        <taxon>Elliovirales</taxon>
        <taxon>Peribunyaviridae</taxon>
    </lineage>
</organism>
<feature type="domain" description="Phlebovirus glycoprotein G2 fusion" evidence="1">
    <location>
        <begin position="2"/>
        <end position="287"/>
    </location>
</feature>
<proteinExistence type="predicted"/>
<feature type="non-terminal residue" evidence="2">
    <location>
        <position position="1"/>
    </location>
</feature>
<dbReference type="Gene3D" id="2.60.40.3770">
    <property type="match status" value="1"/>
</dbReference>
<name>A0A060D4P9_9VIRU</name>
<dbReference type="InterPro" id="IPR009878">
    <property type="entry name" value="Phlebovirus_G2_fusion"/>
</dbReference>
<dbReference type="Pfam" id="PF07245">
    <property type="entry name" value="Phlebovirus_G2"/>
    <property type="match status" value="1"/>
</dbReference>
<evidence type="ECO:0000313" key="2">
    <source>
        <dbReference type="EMBL" id="AIB06816.1"/>
    </source>
</evidence>
<protein>
    <submittedName>
        <fullName evidence="2">Glycoprotein</fullName>
    </submittedName>
</protein>
<dbReference type="EMBL" id="KF823817">
    <property type="protein sequence ID" value="AIB06816.1"/>
    <property type="molecule type" value="Viral_cRNA"/>
</dbReference>
<reference evidence="2" key="1">
    <citation type="journal article" date="2014" name="Virol. J.">
        <title>Viral metagenomic analysis of feces of wild small carnivores.</title>
        <authorList>
            <person name="Bodewes R."/>
            <person name="Ruiz-Gonzalez A."/>
            <person name="Schapendonk C.M."/>
            <person name="van den Brand J.M."/>
            <person name="Osterhaus A.D."/>
            <person name="Smits S.L."/>
        </authorList>
    </citation>
    <scope>NUCLEOTIDE SEQUENCE</scope>
    <source>
        <strain evidence="2">S23</strain>
    </source>
</reference>
<sequence length="328" mass="36258">LAISPVGQESCFSLIDDQKKAMGSLVFKTDSVEVKCIESSAYFVPAVELKCISEKHCSGTGQCNSGCPVNGTLANWKYQESFMHKFRCMSSCGCAGCGCFYCTPGCLFAMAYLKSTNYYEMITCSEWQYNVKVDVRLNTGGKSEIREVILRPGQPRRAFNTTIGLISISPVINDITNKCFMRDQYEDLALVECNKRGEYAAGRVGEIQCPDKKSAEIGQNTCFFQDSIIEITDRGVAADCIGHFVSIDNLFHHNRLPHHYPGILISKTINNSIVADFSSTSLLEMQIDTQGLTMIQTIDKSTCYAEFVSLSGCYSCDSGAKLRLKVKT</sequence>
<accession>A0A060D4P9</accession>
<evidence type="ECO:0000259" key="1">
    <source>
        <dbReference type="Pfam" id="PF07245"/>
    </source>
</evidence>